<evidence type="ECO:0000256" key="4">
    <source>
        <dbReference type="ARBA" id="ARBA00023212"/>
    </source>
</evidence>
<reference evidence="7" key="1">
    <citation type="submission" date="2011-05" db="EMBL/GenBank/DDBJ databases">
        <authorList>
            <person name="Richards S.R."/>
            <person name="Qu J."/>
            <person name="Jiang H."/>
            <person name="Jhangiani S.N."/>
            <person name="Agravi P."/>
            <person name="Goodspeed R."/>
            <person name="Gross S."/>
            <person name="Mandapat C."/>
            <person name="Jackson L."/>
            <person name="Mathew T."/>
            <person name="Pu L."/>
            <person name="Thornton R."/>
            <person name="Saada N."/>
            <person name="Wilczek-Boney K.B."/>
            <person name="Lee S."/>
            <person name="Kovar C."/>
            <person name="Wu Y."/>
            <person name="Scherer S.E."/>
            <person name="Worley K.C."/>
            <person name="Muzny D.M."/>
            <person name="Gibbs R."/>
        </authorList>
    </citation>
    <scope>NUCLEOTIDE SEQUENCE</scope>
    <source>
        <strain evidence="7">Brora</strain>
    </source>
</reference>
<feature type="coiled-coil region" evidence="5">
    <location>
        <begin position="451"/>
        <end position="625"/>
    </location>
</feature>
<dbReference type="GO" id="GO:0005813">
    <property type="term" value="C:centrosome"/>
    <property type="evidence" value="ECO:0007669"/>
    <property type="project" value="UniProtKB-SubCell"/>
</dbReference>
<evidence type="ECO:0000313" key="6">
    <source>
        <dbReference type="EnsemblMetazoa" id="SMAR010728-PA"/>
    </source>
</evidence>
<dbReference type="EMBL" id="JH431998">
    <property type="status" value="NOT_ANNOTATED_CDS"/>
    <property type="molecule type" value="Genomic_DNA"/>
</dbReference>
<evidence type="ECO:0000256" key="3">
    <source>
        <dbReference type="ARBA" id="ARBA00023054"/>
    </source>
</evidence>
<dbReference type="InterPro" id="IPR001611">
    <property type="entry name" value="Leu-rich_rpt"/>
</dbReference>
<proteinExistence type="predicted"/>
<dbReference type="SUPFAM" id="SSF52047">
    <property type="entry name" value="RNI-like"/>
    <property type="match status" value="1"/>
</dbReference>
<keyword evidence="7" id="KW-1185">Reference proteome</keyword>
<evidence type="ECO:0008006" key="8">
    <source>
        <dbReference type="Google" id="ProtNLM"/>
    </source>
</evidence>
<reference evidence="6" key="2">
    <citation type="submission" date="2015-02" db="UniProtKB">
        <authorList>
            <consortium name="EnsemblMetazoa"/>
        </authorList>
    </citation>
    <scope>IDENTIFICATION</scope>
</reference>
<dbReference type="STRING" id="126957.T1JAG1"/>
<keyword evidence="4" id="KW-0206">Cytoskeleton</keyword>
<evidence type="ECO:0000256" key="1">
    <source>
        <dbReference type="ARBA" id="ARBA00004300"/>
    </source>
</evidence>
<dbReference type="eggNOG" id="KOG4308">
    <property type="taxonomic scope" value="Eukaryota"/>
</dbReference>
<dbReference type="InterPro" id="IPR052116">
    <property type="entry name" value="Centro_Cilium_Assembly"/>
</dbReference>
<keyword evidence="2" id="KW-0963">Cytoplasm</keyword>
<dbReference type="HOGENOM" id="CLU_015877_0_0_1"/>
<dbReference type="Proteomes" id="UP000014500">
    <property type="component" value="Unassembled WGS sequence"/>
</dbReference>
<feature type="coiled-coil region" evidence="5">
    <location>
        <begin position="294"/>
        <end position="385"/>
    </location>
</feature>
<keyword evidence="3 5" id="KW-0175">Coiled coil</keyword>
<dbReference type="Gene3D" id="3.80.10.10">
    <property type="entry name" value="Ribonuclease Inhibitor"/>
    <property type="match status" value="2"/>
</dbReference>
<evidence type="ECO:0000256" key="5">
    <source>
        <dbReference type="SAM" id="Coils"/>
    </source>
</evidence>
<sequence>MAASVNGFLAKKMIENYKKICREDRTEPNEGFLQQLSGIDAGNVVCNLSTVNMCVKTCRSLGKFLSTDTNFTELLLTDCLLQEEALRNLLERIVHNNSIVTLDLKGNNVKIEVGQALGAFLKFNRCLRNLILEWNNIGVYPEVVAAICEGLASNMNLQELVLRNNQISHVGVDEIAHALKKNSNLKILGTEILSLAEALKINRSLIQLDLNGNNISIDTLNSIERALKYNCEHKMAIEEQKRREDILKMGLRRAEEEASGQVNQLMSKLSLEQQKTEQIHRYSSSTITNLQNVLDDRLTAIKSLEAKLESMEKSLYIKDKQIKDLEDHLVHSKQEISDLRQQHLNILRQERDNHSEREEVLLGDIRKLRQDQQDLNLQIKLVNEKSQSEQEKTAKIWEELLNRSKETMHEREEEFKKQMADEKAKMSEKLSEWLTKEREFEDKRRADQIGVERRGEKIKMMETELKSLRDDLNESKTRAKMERKDGEERELKIQLKYEEIQKIFASTSENLTELRAKYEKNLGELERRREETANLQSKLISQEENERILAQLRRELNDAYIREREMRINDDVITTRMKKLEQEMMDLENKKNNLIKQKDDELSNLKETHQRHEEHRKMMAEKEQQRIDVLHSAITAYLKST</sequence>
<comment type="subcellular location">
    <subcellularLocation>
        <location evidence="1">Cytoplasm</location>
        <location evidence="1">Cytoskeleton</location>
        <location evidence="1">Microtubule organizing center</location>
        <location evidence="1">Centrosome</location>
    </subcellularLocation>
</comment>
<protein>
    <recommendedName>
        <fullName evidence="8">Leucine-rich repeat-containing protein 45</fullName>
    </recommendedName>
</protein>
<dbReference type="OMA" id="EVDHMTR"/>
<dbReference type="AlphaFoldDB" id="T1JAG1"/>
<dbReference type="Pfam" id="PF13516">
    <property type="entry name" value="LRR_6"/>
    <property type="match status" value="1"/>
</dbReference>
<accession>T1JAG1</accession>
<dbReference type="PANTHER" id="PTHR23170">
    <property type="entry name" value="NY-REN-58 ANTIGEN"/>
    <property type="match status" value="1"/>
</dbReference>
<dbReference type="InterPro" id="IPR032675">
    <property type="entry name" value="LRR_dom_sf"/>
</dbReference>
<organism evidence="6 7">
    <name type="scientific">Strigamia maritima</name>
    <name type="common">European centipede</name>
    <name type="synonym">Geophilus maritimus</name>
    <dbReference type="NCBI Taxonomy" id="126957"/>
    <lineage>
        <taxon>Eukaryota</taxon>
        <taxon>Metazoa</taxon>
        <taxon>Ecdysozoa</taxon>
        <taxon>Arthropoda</taxon>
        <taxon>Myriapoda</taxon>
        <taxon>Chilopoda</taxon>
        <taxon>Pleurostigmophora</taxon>
        <taxon>Geophilomorpha</taxon>
        <taxon>Linotaeniidae</taxon>
        <taxon>Strigamia</taxon>
    </lineage>
</organism>
<name>T1JAG1_STRMM</name>
<dbReference type="EnsemblMetazoa" id="SMAR010728-RA">
    <property type="protein sequence ID" value="SMAR010728-PA"/>
    <property type="gene ID" value="SMAR010728"/>
</dbReference>
<dbReference type="SMART" id="SM00368">
    <property type="entry name" value="LRR_RI"/>
    <property type="match status" value="4"/>
</dbReference>
<evidence type="ECO:0000256" key="2">
    <source>
        <dbReference type="ARBA" id="ARBA00022490"/>
    </source>
</evidence>
<evidence type="ECO:0000313" key="7">
    <source>
        <dbReference type="Proteomes" id="UP000014500"/>
    </source>
</evidence>
<dbReference type="PANTHER" id="PTHR23170:SF3">
    <property type="entry name" value="LEUCINE-RICH REPEAT-CONTAINING PROTEIN 45"/>
    <property type="match status" value="1"/>
</dbReference>